<accession>A0A8J2P0P9</accession>
<dbReference type="OrthoDB" id="1740355at2759"/>
<keyword evidence="2 4" id="KW-0378">Hydrolase</keyword>
<dbReference type="EMBL" id="CAJVCH010259117">
    <property type="protein sequence ID" value="CAG7733923.1"/>
    <property type="molecule type" value="Genomic_DNA"/>
</dbReference>
<evidence type="ECO:0000256" key="3">
    <source>
        <dbReference type="ARBA" id="ARBA00022825"/>
    </source>
</evidence>
<protein>
    <recommendedName>
        <fullName evidence="6">Peptidase S8/S53 domain-containing protein</fullName>
    </recommendedName>
</protein>
<comment type="similarity">
    <text evidence="4">Belongs to the peptidase S8 family.</text>
</comment>
<dbReference type="PANTHER" id="PTHR43806:SF67">
    <property type="entry name" value="EGF-LIKE DOMAIN-CONTAINING PROTEIN"/>
    <property type="match status" value="1"/>
</dbReference>
<dbReference type="PANTHER" id="PTHR43806">
    <property type="entry name" value="PEPTIDASE S8"/>
    <property type="match status" value="1"/>
</dbReference>
<dbReference type="Pfam" id="PF00082">
    <property type="entry name" value="Peptidase_S8"/>
    <property type="match status" value="1"/>
</dbReference>
<keyword evidence="8" id="KW-1185">Reference proteome</keyword>
<dbReference type="GO" id="GO:0004252">
    <property type="term" value="F:serine-type endopeptidase activity"/>
    <property type="evidence" value="ECO:0007669"/>
    <property type="project" value="UniProtKB-UniRule"/>
</dbReference>
<dbReference type="Proteomes" id="UP000708208">
    <property type="component" value="Unassembled WGS sequence"/>
</dbReference>
<dbReference type="InterPro" id="IPR050131">
    <property type="entry name" value="Peptidase_S8_subtilisin-like"/>
</dbReference>
<dbReference type="AlphaFoldDB" id="A0A8J2P0P9"/>
<evidence type="ECO:0000256" key="5">
    <source>
        <dbReference type="SAM" id="SignalP"/>
    </source>
</evidence>
<evidence type="ECO:0000259" key="6">
    <source>
        <dbReference type="Pfam" id="PF00082"/>
    </source>
</evidence>
<feature type="domain" description="Peptidase S8/S53" evidence="6">
    <location>
        <begin position="181"/>
        <end position="457"/>
    </location>
</feature>
<evidence type="ECO:0000256" key="1">
    <source>
        <dbReference type="ARBA" id="ARBA00022670"/>
    </source>
</evidence>
<feature type="active site" description="Charge relay system" evidence="4">
    <location>
        <position position="226"/>
    </location>
</feature>
<organism evidence="7 8">
    <name type="scientific">Allacma fusca</name>
    <dbReference type="NCBI Taxonomy" id="39272"/>
    <lineage>
        <taxon>Eukaryota</taxon>
        <taxon>Metazoa</taxon>
        <taxon>Ecdysozoa</taxon>
        <taxon>Arthropoda</taxon>
        <taxon>Hexapoda</taxon>
        <taxon>Collembola</taxon>
        <taxon>Symphypleona</taxon>
        <taxon>Sminthuridae</taxon>
        <taxon>Allacma</taxon>
    </lineage>
</organism>
<dbReference type="InterPro" id="IPR023828">
    <property type="entry name" value="Peptidase_S8_Ser-AS"/>
</dbReference>
<evidence type="ECO:0000256" key="2">
    <source>
        <dbReference type="ARBA" id="ARBA00022801"/>
    </source>
</evidence>
<evidence type="ECO:0000313" key="7">
    <source>
        <dbReference type="EMBL" id="CAG7733923.1"/>
    </source>
</evidence>
<keyword evidence="1 4" id="KW-0645">Protease</keyword>
<reference evidence="7" key="1">
    <citation type="submission" date="2021-06" db="EMBL/GenBank/DDBJ databases">
        <authorList>
            <person name="Hodson N. C."/>
            <person name="Mongue J. A."/>
            <person name="Jaron S. K."/>
        </authorList>
    </citation>
    <scope>NUCLEOTIDE SEQUENCE</scope>
</reference>
<feature type="active site" description="Charge relay system" evidence="4">
    <location>
        <position position="398"/>
    </location>
</feature>
<evidence type="ECO:0000256" key="4">
    <source>
        <dbReference type="PROSITE-ProRule" id="PRU01240"/>
    </source>
</evidence>
<sequence length="498" mass="53094">MKLQNISPVFVLAVAITTSLAVEVKVESSIYKAIEDTGKANIFVSFKKNDIHNIRNQITVQTHVTRGDRINSLQEALKSHADTTQAGVLKAINSYRPLQANPTVKISSFWITNQVYIRHVDRELLEQLSTLDDISEITQEQVYTIDNPLGDSTEVRNSSAEPKWGVAAIRAPEVWASGNTGSGVVVATIDTGVRGTHEALRGGFRKEYGWFDPIEATLEPTDDNGHGTHATGTIVGRTNGIGVAPGAQWIACKGCDYKGQCYQSDIIDCAQFVVCPTDANGSFNCSLAPHIVSNSWSSSNENYVNDGIISMFETAEIAVIFAIGNSGPRCRTVSSPGTHPYVISVGAVDSNTAVADYSSRGPSSINVSPQPDVAAPGSNILSALFSGDTIYGEKSGTSMATPHVAGLVALLKSQNMSLTVSEIRRLIKAGAQPIKGSAEPCGGIENKNYPNNAVGYGMVDAPKTIAGSASLNAQVLLKHHEFVAFSLLIFGSLKFLSF</sequence>
<dbReference type="InterPro" id="IPR000209">
    <property type="entry name" value="Peptidase_S8/S53_dom"/>
</dbReference>
<proteinExistence type="inferred from homology"/>
<feature type="active site" description="Charge relay system" evidence="4">
    <location>
        <position position="190"/>
    </location>
</feature>
<comment type="caution">
    <text evidence="7">The sequence shown here is derived from an EMBL/GenBank/DDBJ whole genome shotgun (WGS) entry which is preliminary data.</text>
</comment>
<gene>
    <name evidence="7" type="ORF">AFUS01_LOCUS22339</name>
</gene>
<dbReference type="GO" id="GO:0006508">
    <property type="term" value="P:proteolysis"/>
    <property type="evidence" value="ECO:0007669"/>
    <property type="project" value="UniProtKB-KW"/>
</dbReference>
<evidence type="ECO:0000313" key="8">
    <source>
        <dbReference type="Proteomes" id="UP000708208"/>
    </source>
</evidence>
<dbReference type="PROSITE" id="PS00138">
    <property type="entry name" value="SUBTILASE_SER"/>
    <property type="match status" value="1"/>
</dbReference>
<dbReference type="PROSITE" id="PS51892">
    <property type="entry name" value="SUBTILASE"/>
    <property type="match status" value="1"/>
</dbReference>
<keyword evidence="5" id="KW-0732">Signal</keyword>
<feature type="chain" id="PRO_5035202801" description="Peptidase S8/S53 domain-containing protein" evidence="5">
    <location>
        <begin position="22"/>
        <end position="498"/>
    </location>
</feature>
<name>A0A8J2P0P9_9HEXA</name>
<feature type="signal peptide" evidence="5">
    <location>
        <begin position="1"/>
        <end position="21"/>
    </location>
</feature>
<keyword evidence="3 4" id="KW-0720">Serine protease</keyword>